<feature type="compositionally biased region" description="Basic residues" evidence="1">
    <location>
        <begin position="101"/>
        <end position="119"/>
    </location>
</feature>
<feature type="compositionally biased region" description="Pro residues" evidence="1">
    <location>
        <begin position="185"/>
        <end position="194"/>
    </location>
</feature>
<sequence length="278" mass="29266">GTHGRSGGPGAGGGAGRGPRRGAVGGEAGADGVRGARHRVRDRGDHRGAGGHGSARRRGPARRLRRDPAAPRRQVHARPAGDGARGLLRVALRGGGAGSGARRRRQARPLRPERHRARGPRPLGRAHGPGLAERRRGRRLRLVDREGAGRPRRTLPGGGGRAGDRRLRRHAAGESVQVQDGQAPGPLPTEPGCPPVGRARVPRRAGRARRRLRRDWLLPPAGRPAGERQSDAGAGRGAGRPARHLVRTLAAGPGRARPGRLRRHAAPQGSLPADHARL</sequence>
<protein>
    <submittedName>
        <fullName evidence="2">Uncharacterized protein</fullName>
    </submittedName>
</protein>
<feature type="compositionally biased region" description="Gly residues" evidence="1">
    <location>
        <begin position="1"/>
        <end position="29"/>
    </location>
</feature>
<dbReference type="EMBL" id="CADCTW010000061">
    <property type="protein sequence ID" value="CAA9308518.1"/>
    <property type="molecule type" value="Genomic_DNA"/>
</dbReference>
<evidence type="ECO:0000313" key="2">
    <source>
        <dbReference type="EMBL" id="CAA9308518.1"/>
    </source>
</evidence>
<name>A0A6J4KK89_9BACT</name>
<feature type="region of interest" description="Disordered" evidence="1">
    <location>
        <begin position="1"/>
        <end position="278"/>
    </location>
</feature>
<organism evidence="2">
    <name type="scientific">uncultured Gemmatimonadota bacterium</name>
    <dbReference type="NCBI Taxonomy" id="203437"/>
    <lineage>
        <taxon>Bacteria</taxon>
        <taxon>Pseudomonadati</taxon>
        <taxon>Gemmatimonadota</taxon>
        <taxon>environmental samples</taxon>
    </lineage>
</organism>
<feature type="compositionally biased region" description="Basic residues" evidence="1">
    <location>
        <begin position="200"/>
        <end position="213"/>
    </location>
</feature>
<accession>A0A6J4KK89</accession>
<feature type="non-terminal residue" evidence="2">
    <location>
        <position position="1"/>
    </location>
</feature>
<feature type="compositionally biased region" description="Low complexity" evidence="1">
    <location>
        <begin position="80"/>
        <end position="92"/>
    </location>
</feature>
<dbReference type="AlphaFoldDB" id="A0A6J4KK89"/>
<feature type="compositionally biased region" description="Basic residues" evidence="1">
    <location>
        <begin position="54"/>
        <end position="65"/>
    </location>
</feature>
<proteinExistence type="predicted"/>
<evidence type="ECO:0000256" key="1">
    <source>
        <dbReference type="SAM" id="MobiDB-lite"/>
    </source>
</evidence>
<feature type="non-terminal residue" evidence="2">
    <location>
        <position position="278"/>
    </location>
</feature>
<reference evidence="2" key="1">
    <citation type="submission" date="2020-02" db="EMBL/GenBank/DDBJ databases">
        <authorList>
            <person name="Meier V. D."/>
        </authorList>
    </citation>
    <scope>NUCLEOTIDE SEQUENCE</scope>
    <source>
        <strain evidence="2">AVDCRST_MAG68</strain>
    </source>
</reference>
<gene>
    <name evidence="2" type="ORF">AVDCRST_MAG68-1054</name>
</gene>